<dbReference type="eggNOG" id="ENOG5032AYV">
    <property type="taxonomic scope" value="Bacteria"/>
</dbReference>
<organism evidence="1 2">
    <name type="scientific">Paraburkholderia phymatum (strain DSM 17167 / CIP 108236 / LMG 21445 / STM815)</name>
    <name type="common">Burkholderia phymatum</name>
    <dbReference type="NCBI Taxonomy" id="391038"/>
    <lineage>
        <taxon>Bacteria</taxon>
        <taxon>Pseudomonadati</taxon>
        <taxon>Pseudomonadota</taxon>
        <taxon>Betaproteobacteria</taxon>
        <taxon>Burkholderiales</taxon>
        <taxon>Burkholderiaceae</taxon>
        <taxon>Paraburkholderia</taxon>
    </lineage>
</organism>
<accession>B2JXF6</accession>
<dbReference type="HOGENOM" id="CLU_109720_3_0_4"/>
<gene>
    <name evidence="1" type="ordered locus">Bphy_7329</name>
</gene>
<name>B2JXF6_PARP8</name>
<dbReference type="KEGG" id="bph:Bphy_7329"/>
<geneLocation type="plasmid" evidence="1 2">
    <name>pBPHY02</name>
</geneLocation>
<protein>
    <recommendedName>
        <fullName evidence="3">Fis family transcriptional regulator</fullName>
    </recommendedName>
</protein>
<reference evidence="2" key="1">
    <citation type="journal article" date="2014" name="Stand. Genomic Sci.">
        <title>Complete genome sequence of Burkholderia phymatum STM815(T), a broad host range and efficient nitrogen-fixing symbiont of Mimosa species.</title>
        <authorList>
            <person name="Moulin L."/>
            <person name="Klonowska A."/>
            <person name="Caroline B."/>
            <person name="Booth K."/>
            <person name="Vriezen J.A."/>
            <person name="Melkonian R."/>
            <person name="James E.K."/>
            <person name="Young J.P."/>
            <person name="Bena G."/>
            <person name="Hauser L."/>
            <person name="Land M."/>
            <person name="Kyrpides N."/>
            <person name="Bruce D."/>
            <person name="Chain P."/>
            <person name="Copeland A."/>
            <person name="Pitluck S."/>
            <person name="Woyke T."/>
            <person name="Lizotte-Waniewski M."/>
            <person name="Bristow J."/>
            <person name="Riley M."/>
        </authorList>
    </citation>
    <scope>NUCLEOTIDE SEQUENCE [LARGE SCALE GENOMIC DNA]</scope>
    <source>
        <strain evidence="2">DSM 17167 / CIP 108236 / LMG 21445 / STM815</strain>
        <plasmid evidence="2">Plasmid pBPHY02</plasmid>
    </source>
</reference>
<keyword evidence="2" id="KW-1185">Reference proteome</keyword>
<evidence type="ECO:0008006" key="3">
    <source>
        <dbReference type="Google" id="ProtNLM"/>
    </source>
</evidence>
<evidence type="ECO:0000313" key="1">
    <source>
        <dbReference type="EMBL" id="ACC76314.1"/>
    </source>
</evidence>
<dbReference type="Proteomes" id="UP000001192">
    <property type="component" value="Plasmid pBPHY02"/>
</dbReference>
<evidence type="ECO:0000313" key="2">
    <source>
        <dbReference type="Proteomes" id="UP000001192"/>
    </source>
</evidence>
<dbReference type="EMBL" id="CP001046">
    <property type="protein sequence ID" value="ACC76314.1"/>
    <property type="molecule type" value="Genomic_DNA"/>
</dbReference>
<keyword evidence="1" id="KW-0614">Plasmid</keyword>
<dbReference type="AlphaFoldDB" id="B2JXF6"/>
<sequence length="151" mass="16549">MGRNATRRAARAGLTKEMLLPLSSGKVRALSLENHLAFATVCAGQANVGQIVNLLRVIYLAFYLRTETTSGATLRIYQQAEAALDACIGRAESGERWMLLDDERAAVERVLAIHDEQLVAVPKHRYLAAWDRLQRFITSTSGSPVPAAQAE</sequence>
<proteinExistence type="predicted"/>